<dbReference type="GO" id="GO:0009307">
    <property type="term" value="P:DNA restriction-modification system"/>
    <property type="evidence" value="ECO:0007669"/>
    <property type="project" value="InterPro"/>
</dbReference>
<keyword evidence="4" id="KW-1185">Reference proteome</keyword>
<feature type="domain" description="Restriction endonuclease type IV Mrr" evidence="2">
    <location>
        <begin position="117"/>
        <end position="222"/>
    </location>
</feature>
<dbReference type="GO" id="GO:0003677">
    <property type="term" value="F:DNA binding"/>
    <property type="evidence" value="ECO:0007669"/>
    <property type="project" value="InterPro"/>
</dbReference>
<evidence type="ECO:0000259" key="2">
    <source>
        <dbReference type="Pfam" id="PF04471"/>
    </source>
</evidence>
<feature type="region of interest" description="Disordered" evidence="1">
    <location>
        <begin position="1"/>
        <end position="27"/>
    </location>
</feature>
<dbReference type="InterPro" id="IPR011335">
    <property type="entry name" value="Restrct_endonuc-II-like"/>
</dbReference>
<evidence type="ECO:0000313" key="4">
    <source>
        <dbReference type="Proteomes" id="UP000495940"/>
    </source>
</evidence>
<dbReference type="Pfam" id="PF04471">
    <property type="entry name" value="Mrr_cat"/>
    <property type="match status" value="1"/>
</dbReference>
<gene>
    <name evidence="3" type="ORF">CEB94_33460</name>
</gene>
<dbReference type="SUPFAM" id="SSF52980">
    <property type="entry name" value="Restriction endonuclease-like"/>
    <property type="match status" value="1"/>
</dbReference>
<organism evidence="3 4">
    <name type="scientific">Streptomyces hawaiiensis</name>
    <dbReference type="NCBI Taxonomy" id="67305"/>
    <lineage>
        <taxon>Bacteria</taxon>
        <taxon>Bacillati</taxon>
        <taxon>Actinomycetota</taxon>
        <taxon>Actinomycetes</taxon>
        <taxon>Kitasatosporales</taxon>
        <taxon>Streptomycetaceae</taxon>
        <taxon>Streptomyces</taxon>
    </lineage>
</organism>
<proteinExistence type="predicted"/>
<sequence length="260" mass="29301">MGVHTYEFPSSSIDITVNHGNPHDRLKERRKRGLVEDNRDDADRVIPQSPCEGGLPLCVHPRGLRRVGGPEDHDGVYEPQRLVDLAGDPIPRSDFQALRDRLNDLFNEDDPRKRGTALEGVLNDLFATEGILIRESFTLRSEEGHPVEQIDGALEVDGSAYLVEIKWWGEPVEINAMSRHLVRVYGRSEVRALFISASGFTGPAIEESERALNQRVIVLGELRELVLLLERQGDVAAWLREKVRFAQLERRPLALLGSDF</sequence>
<dbReference type="GO" id="GO:0004519">
    <property type="term" value="F:endonuclease activity"/>
    <property type="evidence" value="ECO:0007669"/>
    <property type="project" value="InterPro"/>
</dbReference>
<dbReference type="AlphaFoldDB" id="A0A6G5RMV9"/>
<dbReference type="KEGG" id="shaw:CEB94_33460"/>
<reference evidence="3 4" key="1">
    <citation type="submission" date="2017-06" db="EMBL/GenBank/DDBJ databases">
        <title>Complete Genome Sequence of Streptomyces hawaiiensis NRRL 15010 and insights into acyldepsipeptides biosynthesis.</title>
        <authorList>
            <person name="Mariita R.M."/>
            <person name="Sello J.K."/>
        </authorList>
    </citation>
    <scope>NUCLEOTIDE SEQUENCE [LARGE SCALE GENOMIC DNA]</scope>
    <source>
        <strain evidence="3 4">ATCC 12236</strain>
    </source>
</reference>
<protein>
    <recommendedName>
        <fullName evidence="2">Restriction endonuclease type IV Mrr domain-containing protein</fullName>
    </recommendedName>
</protein>
<dbReference type="Proteomes" id="UP000495940">
    <property type="component" value="Chromosome"/>
</dbReference>
<evidence type="ECO:0000313" key="3">
    <source>
        <dbReference type="EMBL" id="QCD59171.1"/>
    </source>
</evidence>
<evidence type="ECO:0000256" key="1">
    <source>
        <dbReference type="SAM" id="MobiDB-lite"/>
    </source>
</evidence>
<feature type="compositionally biased region" description="Polar residues" evidence="1">
    <location>
        <begin position="8"/>
        <end position="19"/>
    </location>
</feature>
<accession>A0A6G5RMV9</accession>
<dbReference type="EMBL" id="CP021978">
    <property type="protein sequence ID" value="QCD59171.1"/>
    <property type="molecule type" value="Genomic_DNA"/>
</dbReference>
<dbReference type="InterPro" id="IPR007560">
    <property type="entry name" value="Restrct_endonuc_IV_Mrr"/>
</dbReference>
<name>A0A6G5RMV9_9ACTN</name>